<proteinExistence type="predicted"/>
<dbReference type="AlphaFoldDB" id="A0A1J5Q3V1"/>
<protein>
    <submittedName>
        <fullName evidence="1">Uncharacterized protein</fullName>
    </submittedName>
</protein>
<evidence type="ECO:0000313" key="1">
    <source>
        <dbReference type="EMBL" id="OIQ77978.1"/>
    </source>
</evidence>
<organism evidence="1">
    <name type="scientific">mine drainage metagenome</name>
    <dbReference type="NCBI Taxonomy" id="410659"/>
    <lineage>
        <taxon>unclassified sequences</taxon>
        <taxon>metagenomes</taxon>
        <taxon>ecological metagenomes</taxon>
    </lineage>
</organism>
<sequence length="381" mass="42678">MSYLNEWRAAWSDAAESVELINVLKTSDVDRFKKELLSFDLIVILHSMNADSNAWLPRVQTPLSNRRCPLVMFVGNEYSNPWLSMELRLAHIKSVYPEIIATQINIEPAQWLYRGTTKKVAAAPHGLPTGVKPSDAVHRSIDFGARGFRYPWYLLDQERNNILEAVEDSVRAVGGFVDSSQSQRFNQLDWYRFLRSTKISASSEAGSRFVFDTDEIWIPALRRLSQESGAFDAISNDARGMALARRLPAPLKSLLRKFAQTIGVEQGSTADLDQALSIELRSLTKIDQFPHVDGKALSSRHLDAIATGTWQILQPGRYNEVLVPGVHFSSWDPGKGAEIVSDALEAFRDGRAENAYLTLEANHSYGSRVQDILNSLNELGE</sequence>
<dbReference type="EMBL" id="MLJW01001496">
    <property type="protein sequence ID" value="OIQ77978.1"/>
    <property type="molecule type" value="Genomic_DNA"/>
</dbReference>
<accession>A0A1J5Q3V1</accession>
<comment type="caution">
    <text evidence="1">The sequence shown here is derived from an EMBL/GenBank/DDBJ whole genome shotgun (WGS) entry which is preliminary data.</text>
</comment>
<name>A0A1J5Q3V1_9ZZZZ</name>
<reference evidence="1" key="1">
    <citation type="submission" date="2016-10" db="EMBL/GenBank/DDBJ databases">
        <title>Sequence of Gallionella enrichment culture.</title>
        <authorList>
            <person name="Poehlein A."/>
            <person name="Muehling M."/>
            <person name="Daniel R."/>
        </authorList>
    </citation>
    <scope>NUCLEOTIDE SEQUENCE</scope>
</reference>
<gene>
    <name evidence="1" type="ORF">GALL_403270</name>
</gene>